<dbReference type="PANTHER" id="PTHR10155:SF28">
    <property type="entry name" value="SUPPRESSOR OF CYTOKINE SIGNALING 6"/>
    <property type="match status" value="1"/>
</dbReference>
<dbReference type="SUPFAM" id="SSF55550">
    <property type="entry name" value="SH2 domain"/>
    <property type="match status" value="1"/>
</dbReference>
<keyword evidence="1 2" id="KW-0727">SH2 domain</keyword>
<sequence>DISQRSVKLLILSSQVSQGWYWGPITRWEAEEKLINLPDGSFLVRDSSDDRYLLSLSFRSQGKTLHIWRSGDQLRRLTIRSSHTYAVNLLLLRFSVLHFAGLFGATR</sequence>
<keyword evidence="6" id="KW-1185">Reference proteome</keyword>
<feature type="domain" description="SH2" evidence="4">
    <location>
        <begin position="20"/>
        <end position="97"/>
    </location>
</feature>
<dbReference type="GO" id="GO:0005942">
    <property type="term" value="C:phosphatidylinositol 3-kinase complex"/>
    <property type="evidence" value="ECO:0007669"/>
    <property type="project" value="TreeGrafter"/>
</dbReference>
<dbReference type="InterPro" id="IPR036860">
    <property type="entry name" value="SH2_dom_sf"/>
</dbReference>
<dbReference type="GO" id="GO:0046854">
    <property type="term" value="P:phosphatidylinositol phosphate biosynthetic process"/>
    <property type="evidence" value="ECO:0007669"/>
    <property type="project" value="TreeGrafter"/>
</dbReference>
<dbReference type="GO" id="GO:0046935">
    <property type="term" value="F:1-phosphatidylinositol-3-kinase regulator activity"/>
    <property type="evidence" value="ECO:0007669"/>
    <property type="project" value="TreeGrafter"/>
</dbReference>
<keyword evidence="3" id="KW-1133">Transmembrane helix</keyword>
<evidence type="ECO:0000259" key="4">
    <source>
        <dbReference type="PROSITE" id="PS50001"/>
    </source>
</evidence>
<dbReference type="AlphaFoldDB" id="A0A672T4C2"/>
<dbReference type="InterPro" id="IPR000980">
    <property type="entry name" value="SH2"/>
</dbReference>
<dbReference type="SMART" id="SM00252">
    <property type="entry name" value="SH2"/>
    <property type="match status" value="1"/>
</dbReference>
<dbReference type="Proteomes" id="UP000472262">
    <property type="component" value="Unassembled WGS sequence"/>
</dbReference>
<evidence type="ECO:0000256" key="1">
    <source>
        <dbReference type="ARBA" id="ARBA00022999"/>
    </source>
</evidence>
<dbReference type="Pfam" id="PF00017">
    <property type="entry name" value="SH2"/>
    <property type="match status" value="1"/>
</dbReference>
<evidence type="ECO:0000256" key="3">
    <source>
        <dbReference type="SAM" id="Phobius"/>
    </source>
</evidence>
<organism evidence="5 6">
    <name type="scientific">Sinocyclocheilus grahami</name>
    <name type="common">Dianchi golden-line fish</name>
    <name type="synonym">Barbus grahami</name>
    <dbReference type="NCBI Taxonomy" id="75366"/>
    <lineage>
        <taxon>Eukaryota</taxon>
        <taxon>Metazoa</taxon>
        <taxon>Chordata</taxon>
        <taxon>Craniata</taxon>
        <taxon>Vertebrata</taxon>
        <taxon>Euteleostomi</taxon>
        <taxon>Actinopterygii</taxon>
        <taxon>Neopterygii</taxon>
        <taxon>Teleostei</taxon>
        <taxon>Ostariophysi</taxon>
        <taxon>Cypriniformes</taxon>
        <taxon>Cyprinidae</taxon>
        <taxon>Cyprininae</taxon>
        <taxon>Sinocyclocheilus</taxon>
    </lineage>
</organism>
<evidence type="ECO:0000313" key="5">
    <source>
        <dbReference type="Ensembl" id="ENSSGRP00000108331.1"/>
    </source>
</evidence>
<dbReference type="InParanoid" id="A0A672T4C2"/>
<keyword evidence="3" id="KW-0472">Membrane</keyword>
<reference evidence="5" key="1">
    <citation type="submission" date="2025-08" db="UniProtKB">
        <authorList>
            <consortium name="Ensembl"/>
        </authorList>
    </citation>
    <scope>IDENTIFICATION</scope>
</reference>
<dbReference type="PANTHER" id="PTHR10155">
    <property type="entry name" value="PHOSPHATIDYLINOSITOL 3-KINASE REGULATORY SUBUNIT"/>
    <property type="match status" value="1"/>
</dbReference>
<evidence type="ECO:0000256" key="2">
    <source>
        <dbReference type="PROSITE-ProRule" id="PRU00191"/>
    </source>
</evidence>
<reference evidence="5" key="2">
    <citation type="submission" date="2025-09" db="UniProtKB">
        <authorList>
            <consortium name="Ensembl"/>
        </authorList>
    </citation>
    <scope>IDENTIFICATION</scope>
</reference>
<protein>
    <recommendedName>
        <fullName evidence="4">SH2 domain-containing protein</fullName>
    </recommendedName>
</protein>
<dbReference type="Ensembl" id="ENSSGRT00000115095.1">
    <property type="protein sequence ID" value="ENSSGRP00000108331.1"/>
    <property type="gene ID" value="ENSSGRG00000053394.1"/>
</dbReference>
<accession>A0A672T4C2</accession>
<dbReference type="PROSITE" id="PS50001">
    <property type="entry name" value="SH2"/>
    <property type="match status" value="1"/>
</dbReference>
<name>A0A672T4C2_SINGR</name>
<proteinExistence type="predicted"/>
<feature type="transmembrane region" description="Helical" evidence="3">
    <location>
        <begin position="85"/>
        <end position="105"/>
    </location>
</feature>
<dbReference type="Gene3D" id="3.30.505.10">
    <property type="entry name" value="SH2 domain"/>
    <property type="match status" value="1"/>
</dbReference>
<keyword evidence="3" id="KW-0812">Transmembrane</keyword>
<evidence type="ECO:0000313" key="6">
    <source>
        <dbReference type="Proteomes" id="UP000472262"/>
    </source>
</evidence>